<reference evidence="2 3" key="1">
    <citation type="submission" date="2016-10" db="EMBL/GenBank/DDBJ databases">
        <authorList>
            <person name="de Groot N.N."/>
        </authorList>
    </citation>
    <scope>NUCLEOTIDE SEQUENCE [LARGE SCALE GENOMIC DNA]</scope>
    <source>
        <strain evidence="2 3">DSM 25186</strain>
    </source>
</reference>
<dbReference type="SUPFAM" id="SSF81296">
    <property type="entry name" value="E set domains"/>
    <property type="match status" value="1"/>
</dbReference>
<gene>
    <name evidence="2" type="ORF">SAMN05421823_101168</name>
</gene>
<dbReference type="CDD" id="cd07184">
    <property type="entry name" value="E_set_Isoamylase_like_N"/>
    <property type="match status" value="1"/>
</dbReference>
<evidence type="ECO:0000313" key="3">
    <source>
        <dbReference type="Proteomes" id="UP000198510"/>
    </source>
</evidence>
<keyword evidence="3" id="KW-1185">Reference proteome</keyword>
<dbReference type="EMBL" id="FNFO01000001">
    <property type="protein sequence ID" value="SDJ81037.1"/>
    <property type="molecule type" value="Genomic_DNA"/>
</dbReference>
<proteinExistence type="predicted"/>
<evidence type="ECO:0000259" key="1">
    <source>
        <dbReference type="Pfam" id="PF02922"/>
    </source>
</evidence>
<dbReference type="AlphaFoldDB" id="A0A1G8WSL5"/>
<feature type="domain" description="Glycoside hydrolase family 13 N-terminal" evidence="1">
    <location>
        <begin position="28"/>
        <end position="90"/>
    </location>
</feature>
<dbReference type="STRING" id="1075417.SAMN05421823_101168"/>
<evidence type="ECO:0000313" key="2">
    <source>
        <dbReference type="EMBL" id="SDJ81037.1"/>
    </source>
</evidence>
<sequence>MIKKKFLKSKPVCQTTFELAKETVTPEKKVFLVGDFNDWDKASTQMKPKKNGTFGVTLDLETGKEYQFRYLLGEDRWLNDEEADKYVASPFGEENSVISL</sequence>
<dbReference type="Proteomes" id="UP000198510">
    <property type="component" value="Unassembled WGS sequence"/>
</dbReference>
<accession>A0A1G8WSL5</accession>
<dbReference type="RefSeq" id="WP_089677960.1">
    <property type="nucleotide sequence ID" value="NZ_FNFO01000001.1"/>
</dbReference>
<dbReference type="InterPro" id="IPR013783">
    <property type="entry name" value="Ig-like_fold"/>
</dbReference>
<dbReference type="InterPro" id="IPR004193">
    <property type="entry name" value="Glyco_hydro_13_N"/>
</dbReference>
<organism evidence="2 3">
    <name type="scientific">Catalinimonas alkaloidigena</name>
    <dbReference type="NCBI Taxonomy" id="1075417"/>
    <lineage>
        <taxon>Bacteria</taxon>
        <taxon>Pseudomonadati</taxon>
        <taxon>Bacteroidota</taxon>
        <taxon>Cytophagia</taxon>
        <taxon>Cytophagales</taxon>
        <taxon>Catalimonadaceae</taxon>
        <taxon>Catalinimonas</taxon>
    </lineage>
</organism>
<dbReference type="Gene3D" id="2.60.40.10">
    <property type="entry name" value="Immunoglobulins"/>
    <property type="match status" value="1"/>
</dbReference>
<name>A0A1G8WSL5_9BACT</name>
<dbReference type="Pfam" id="PF02922">
    <property type="entry name" value="CBM_48"/>
    <property type="match status" value="1"/>
</dbReference>
<dbReference type="GO" id="GO:0004553">
    <property type="term" value="F:hydrolase activity, hydrolyzing O-glycosyl compounds"/>
    <property type="evidence" value="ECO:0007669"/>
    <property type="project" value="InterPro"/>
</dbReference>
<dbReference type="InterPro" id="IPR014756">
    <property type="entry name" value="Ig_E-set"/>
</dbReference>
<dbReference type="GO" id="GO:0005975">
    <property type="term" value="P:carbohydrate metabolic process"/>
    <property type="evidence" value="ECO:0007669"/>
    <property type="project" value="InterPro"/>
</dbReference>
<protein>
    <submittedName>
        <fullName evidence="2">Carbohydrate-binding module 48 (Isoamylase N-terminal domain)</fullName>
    </submittedName>
</protein>
<dbReference type="OrthoDB" id="5451596at2"/>